<keyword evidence="2" id="KW-1185">Reference proteome</keyword>
<sequence length="131" mass="14917">MLKQRWKDVDRREEILREFVFALWNSRKEMIFTSSQANPIQALRYGEDSKDVQETAKSWVFAGQLVRWKRPDFGSIKFNCDGAWNATIMHAGVGWVARDFSWDLQVAGGTGTLIDVLKLYCSGGCCSRSCA</sequence>
<dbReference type="OrthoDB" id="1166575at2759"/>
<reference evidence="1 2" key="3">
    <citation type="submission" date="2019-11" db="EMBL/GenBank/DDBJ databases">
        <title>A de novo genome assembly of a pear dwarfing rootstock.</title>
        <authorList>
            <person name="Wang F."/>
            <person name="Wang J."/>
            <person name="Li S."/>
            <person name="Zhang Y."/>
            <person name="Fang M."/>
            <person name="Ma L."/>
            <person name="Zhao Y."/>
            <person name="Jiang S."/>
        </authorList>
    </citation>
    <scope>NUCLEOTIDE SEQUENCE [LARGE SCALE GENOMIC DNA]</scope>
    <source>
        <strain evidence="1">S2</strain>
        <tissue evidence="1">Leaf</tissue>
    </source>
</reference>
<accession>A0A5N5GPV1</accession>
<comment type="caution">
    <text evidence="1">The sequence shown here is derived from an EMBL/GenBank/DDBJ whole genome shotgun (WGS) entry which is preliminary data.</text>
</comment>
<dbReference type="AlphaFoldDB" id="A0A5N5GPV1"/>
<reference evidence="1 2" key="1">
    <citation type="submission" date="2019-09" db="EMBL/GenBank/DDBJ databases">
        <authorList>
            <person name="Ou C."/>
        </authorList>
    </citation>
    <scope>NUCLEOTIDE SEQUENCE [LARGE SCALE GENOMIC DNA]</scope>
    <source>
        <strain evidence="1">S2</strain>
        <tissue evidence="1">Leaf</tissue>
    </source>
</reference>
<name>A0A5N5GPV1_9ROSA</name>
<gene>
    <name evidence="1" type="ORF">D8674_035100</name>
</gene>
<reference evidence="2" key="2">
    <citation type="submission" date="2019-10" db="EMBL/GenBank/DDBJ databases">
        <title>A de novo genome assembly of a pear dwarfing rootstock.</title>
        <authorList>
            <person name="Wang F."/>
            <person name="Wang J."/>
            <person name="Li S."/>
            <person name="Zhang Y."/>
            <person name="Fang M."/>
            <person name="Ma L."/>
            <person name="Zhao Y."/>
            <person name="Jiang S."/>
        </authorList>
    </citation>
    <scope>NUCLEOTIDE SEQUENCE [LARGE SCALE GENOMIC DNA]</scope>
</reference>
<organism evidence="1 2">
    <name type="scientific">Pyrus ussuriensis x Pyrus communis</name>
    <dbReference type="NCBI Taxonomy" id="2448454"/>
    <lineage>
        <taxon>Eukaryota</taxon>
        <taxon>Viridiplantae</taxon>
        <taxon>Streptophyta</taxon>
        <taxon>Embryophyta</taxon>
        <taxon>Tracheophyta</taxon>
        <taxon>Spermatophyta</taxon>
        <taxon>Magnoliopsida</taxon>
        <taxon>eudicotyledons</taxon>
        <taxon>Gunneridae</taxon>
        <taxon>Pentapetalae</taxon>
        <taxon>rosids</taxon>
        <taxon>fabids</taxon>
        <taxon>Rosales</taxon>
        <taxon>Rosaceae</taxon>
        <taxon>Amygdaloideae</taxon>
        <taxon>Maleae</taxon>
        <taxon>Pyrus</taxon>
    </lineage>
</organism>
<proteinExistence type="predicted"/>
<dbReference type="EMBL" id="SMOL01000458">
    <property type="protein sequence ID" value="KAB2612784.1"/>
    <property type="molecule type" value="Genomic_DNA"/>
</dbReference>
<evidence type="ECO:0000313" key="2">
    <source>
        <dbReference type="Proteomes" id="UP000327157"/>
    </source>
</evidence>
<protein>
    <submittedName>
        <fullName evidence="1">Uncharacterized protein</fullName>
    </submittedName>
</protein>
<evidence type="ECO:0000313" key="1">
    <source>
        <dbReference type="EMBL" id="KAB2612784.1"/>
    </source>
</evidence>
<dbReference type="Proteomes" id="UP000327157">
    <property type="component" value="Chromosome 9"/>
</dbReference>